<dbReference type="EMBL" id="MU864948">
    <property type="protein sequence ID" value="KAK4464426.1"/>
    <property type="molecule type" value="Genomic_DNA"/>
</dbReference>
<feature type="transmembrane region" description="Helical" evidence="7">
    <location>
        <begin position="227"/>
        <end position="247"/>
    </location>
</feature>
<keyword evidence="4 7" id="KW-0472">Membrane</keyword>
<keyword evidence="2 7" id="KW-0812">Transmembrane</keyword>
<dbReference type="GO" id="GO:0016020">
    <property type="term" value="C:membrane"/>
    <property type="evidence" value="ECO:0007669"/>
    <property type="project" value="UniProtKB-SubCell"/>
</dbReference>
<evidence type="ECO:0000256" key="3">
    <source>
        <dbReference type="ARBA" id="ARBA00022989"/>
    </source>
</evidence>
<evidence type="ECO:0000313" key="9">
    <source>
        <dbReference type="EMBL" id="KAK4464426.1"/>
    </source>
</evidence>
<evidence type="ECO:0000256" key="4">
    <source>
        <dbReference type="ARBA" id="ARBA00023136"/>
    </source>
</evidence>
<feature type="transmembrane region" description="Helical" evidence="7">
    <location>
        <begin position="196"/>
        <end position="215"/>
    </location>
</feature>
<dbReference type="Pfam" id="PF20684">
    <property type="entry name" value="Fung_rhodopsin"/>
    <property type="match status" value="1"/>
</dbReference>
<feature type="transmembrane region" description="Helical" evidence="7">
    <location>
        <begin position="259"/>
        <end position="281"/>
    </location>
</feature>
<evidence type="ECO:0000259" key="8">
    <source>
        <dbReference type="Pfam" id="PF20684"/>
    </source>
</evidence>
<evidence type="ECO:0000313" key="10">
    <source>
        <dbReference type="Proteomes" id="UP001321749"/>
    </source>
</evidence>
<reference evidence="9" key="1">
    <citation type="journal article" date="2023" name="Mol. Phylogenet. Evol.">
        <title>Genome-scale phylogeny and comparative genomics of the fungal order Sordariales.</title>
        <authorList>
            <person name="Hensen N."/>
            <person name="Bonometti L."/>
            <person name="Westerberg I."/>
            <person name="Brannstrom I.O."/>
            <person name="Guillou S."/>
            <person name="Cros-Aarteil S."/>
            <person name="Calhoun S."/>
            <person name="Haridas S."/>
            <person name="Kuo A."/>
            <person name="Mondo S."/>
            <person name="Pangilinan J."/>
            <person name="Riley R."/>
            <person name="LaButti K."/>
            <person name="Andreopoulos B."/>
            <person name="Lipzen A."/>
            <person name="Chen C."/>
            <person name="Yan M."/>
            <person name="Daum C."/>
            <person name="Ng V."/>
            <person name="Clum A."/>
            <person name="Steindorff A."/>
            <person name="Ohm R.A."/>
            <person name="Martin F."/>
            <person name="Silar P."/>
            <person name="Natvig D.O."/>
            <person name="Lalanne C."/>
            <person name="Gautier V."/>
            <person name="Ament-Velasquez S.L."/>
            <person name="Kruys A."/>
            <person name="Hutchinson M.I."/>
            <person name="Powell A.J."/>
            <person name="Barry K."/>
            <person name="Miller A.N."/>
            <person name="Grigoriev I.V."/>
            <person name="Debuchy R."/>
            <person name="Gladieux P."/>
            <person name="Hiltunen Thoren M."/>
            <person name="Johannesson H."/>
        </authorList>
    </citation>
    <scope>NUCLEOTIDE SEQUENCE</scope>
    <source>
        <strain evidence="9">PSN324</strain>
    </source>
</reference>
<name>A0AAV9HUL7_9PEZI</name>
<keyword evidence="10" id="KW-1185">Reference proteome</keyword>
<gene>
    <name evidence="9" type="ORF">QBC42DRAFT_295070</name>
</gene>
<dbReference type="AlphaFoldDB" id="A0AAV9HUL7"/>
<proteinExistence type="inferred from homology"/>
<comment type="caution">
    <text evidence="9">The sequence shown here is derived from an EMBL/GenBank/DDBJ whole genome shotgun (WGS) entry which is preliminary data.</text>
</comment>
<evidence type="ECO:0000256" key="5">
    <source>
        <dbReference type="ARBA" id="ARBA00038359"/>
    </source>
</evidence>
<feature type="domain" description="Rhodopsin" evidence="8">
    <location>
        <begin position="46"/>
        <end position="290"/>
    </location>
</feature>
<dbReference type="InterPro" id="IPR049326">
    <property type="entry name" value="Rhodopsin_dom_fungi"/>
</dbReference>
<organism evidence="9 10">
    <name type="scientific">Cladorrhinum samala</name>
    <dbReference type="NCBI Taxonomy" id="585594"/>
    <lineage>
        <taxon>Eukaryota</taxon>
        <taxon>Fungi</taxon>
        <taxon>Dikarya</taxon>
        <taxon>Ascomycota</taxon>
        <taxon>Pezizomycotina</taxon>
        <taxon>Sordariomycetes</taxon>
        <taxon>Sordariomycetidae</taxon>
        <taxon>Sordariales</taxon>
        <taxon>Podosporaceae</taxon>
        <taxon>Cladorrhinum</taxon>
    </lineage>
</organism>
<feature type="transmembrane region" description="Helical" evidence="7">
    <location>
        <begin position="32"/>
        <end position="50"/>
    </location>
</feature>
<evidence type="ECO:0000256" key="7">
    <source>
        <dbReference type="SAM" id="Phobius"/>
    </source>
</evidence>
<dbReference type="InterPro" id="IPR052337">
    <property type="entry name" value="SAT4-like"/>
</dbReference>
<dbReference type="PANTHER" id="PTHR33048">
    <property type="entry name" value="PTH11-LIKE INTEGRAL MEMBRANE PROTEIN (AFU_ORTHOLOGUE AFUA_5G11245)"/>
    <property type="match status" value="1"/>
</dbReference>
<accession>A0AAV9HUL7</accession>
<feature type="compositionally biased region" description="Polar residues" evidence="6">
    <location>
        <begin position="335"/>
        <end position="344"/>
    </location>
</feature>
<feature type="transmembrane region" description="Helical" evidence="7">
    <location>
        <begin position="62"/>
        <end position="85"/>
    </location>
</feature>
<evidence type="ECO:0000256" key="6">
    <source>
        <dbReference type="SAM" id="MobiDB-lite"/>
    </source>
</evidence>
<reference evidence="9" key="2">
    <citation type="submission" date="2023-06" db="EMBL/GenBank/DDBJ databases">
        <authorList>
            <consortium name="Lawrence Berkeley National Laboratory"/>
            <person name="Mondo S.J."/>
            <person name="Hensen N."/>
            <person name="Bonometti L."/>
            <person name="Westerberg I."/>
            <person name="Brannstrom I.O."/>
            <person name="Guillou S."/>
            <person name="Cros-Aarteil S."/>
            <person name="Calhoun S."/>
            <person name="Haridas S."/>
            <person name="Kuo A."/>
            <person name="Pangilinan J."/>
            <person name="Riley R."/>
            <person name="Labutti K."/>
            <person name="Andreopoulos B."/>
            <person name="Lipzen A."/>
            <person name="Chen C."/>
            <person name="Yanf M."/>
            <person name="Daum C."/>
            <person name="Ng V."/>
            <person name="Clum A."/>
            <person name="Steindorff A."/>
            <person name="Ohm R."/>
            <person name="Martin F."/>
            <person name="Silar P."/>
            <person name="Natvig D."/>
            <person name="Lalanne C."/>
            <person name="Gautier V."/>
            <person name="Ament-Velasquez S.L."/>
            <person name="Kruys A."/>
            <person name="Hutchinson M.I."/>
            <person name="Powell A.J."/>
            <person name="Barry K."/>
            <person name="Miller A.N."/>
            <person name="Grigoriev I.V."/>
            <person name="Debuchy R."/>
            <person name="Gladieux P."/>
            <person name="Thoren M.H."/>
            <person name="Johannesson H."/>
        </authorList>
    </citation>
    <scope>NUCLEOTIDE SEQUENCE</scope>
    <source>
        <strain evidence="9">PSN324</strain>
    </source>
</reference>
<comment type="similarity">
    <text evidence="5">Belongs to the SAT4 family.</text>
</comment>
<evidence type="ECO:0000256" key="1">
    <source>
        <dbReference type="ARBA" id="ARBA00004141"/>
    </source>
</evidence>
<feature type="region of interest" description="Disordered" evidence="6">
    <location>
        <begin position="312"/>
        <end position="353"/>
    </location>
</feature>
<feature type="transmembrane region" description="Helical" evidence="7">
    <location>
        <begin position="145"/>
        <end position="176"/>
    </location>
</feature>
<feature type="compositionally biased region" description="Polar residues" evidence="6">
    <location>
        <begin position="312"/>
        <end position="322"/>
    </location>
</feature>
<feature type="transmembrane region" description="Helical" evidence="7">
    <location>
        <begin position="105"/>
        <end position="133"/>
    </location>
</feature>
<sequence>MSENSKTSEAMADSTFSEDYIHENRGAVMEGISIAFAILTTIFVPLRFWARTMRRWDLGFDDVLILAAYIVNLGLCAIGVLLVRIGGVGQHADVLKVYNPAALVGWAKVLIAFEFAYFTAVALPKLSILCLYLRVFNWKRGPWRWVTFFLFGLVTANWLSMMIVVCFQCQPLSFWWDRTIRGGKCFDVQRFFHAQSIPGFVLDFLIMILPLRTIWLLKLSVLKKLALVLVFVVASFGVIASIIRATIFFSNSAFDDRTWASTLLCGWSVVEAGCYILANCLSHLRPLFSRFVPQELKDALASATQWTAATPSLSLAPSQSRKGLSRKAGEDDNELISSPRSPSMQCWPPSTPESFSLADAPQHGEWLLPGTGTNVYIYGQRTDPRDPVVIGSGGPGLGTNKQDGQICVTTEVSTEVSCEDSSGRVIKDAGSLA</sequence>
<comment type="subcellular location">
    <subcellularLocation>
        <location evidence="1">Membrane</location>
        <topology evidence="1">Multi-pass membrane protein</topology>
    </subcellularLocation>
</comment>
<protein>
    <submittedName>
        <fullName evidence="9">Integral membrane protein</fullName>
    </submittedName>
</protein>
<keyword evidence="3 7" id="KW-1133">Transmembrane helix</keyword>
<dbReference type="Proteomes" id="UP001321749">
    <property type="component" value="Unassembled WGS sequence"/>
</dbReference>
<dbReference type="PANTHER" id="PTHR33048:SF47">
    <property type="entry name" value="INTEGRAL MEMBRANE PROTEIN-RELATED"/>
    <property type="match status" value="1"/>
</dbReference>
<evidence type="ECO:0000256" key="2">
    <source>
        <dbReference type="ARBA" id="ARBA00022692"/>
    </source>
</evidence>